<name>A0A6J0BGL5_NEOLC</name>
<feature type="compositionally biased region" description="Basic and acidic residues" evidence="2">
    <location>
        <begin position="314"/>
        <end position="323"/>
    </location>
</feature>
<feature type="signal peptide" evidence="3">
    <location>
        <begin position="1"/>
        <end position="24"/>
    </location>
</feature>
<dbReference type="Pfam" id="PF00379">
    <property type="entry name" value="Chitin_bind_4"/>
    <property type="match status" value="1"/>
</dbReference>
<keyword evidence="3" id="KW-0732">Signal</keyword>
<dbReference type="GeneID" id="107219782"/>
<feature type="chain" id="PRO_5047354036" evidence="3">
    <location>
        <begin position="25"/>
        <end position="442"/>
    </location>
</feature>
<evidence type="ECO:0000256" key="1">
    <source>
        <dbReference type="PROSITE-ProRule" id="PRU00497"/>
    </source>
</evidence>
<feature type="region of interest" description="Disordered" evidence="2">
    <location>
        <begin position="423"/>
        <end position="442"/>
    </location>
</feature>
<reference evidence="5" key="1">
    <citation type="submission" date="2025-08" db="UniProtKB">
        <authorList>
            <consortium name="RefSeq"/>
        </authorList>
    </citation>
    <scope>IDENTIFICATION</scope>
    <source>
        <tissue evidence="5">Thorax and Abdomen</tissue>
    </source>
</reference>
<accession>A0A6J0BGL5</accession>
<sequence>MISAKSLLNFGVFIILVIRPRVRAVLVNYEKPFPHRFPVREVSRVAFTQYSDVPMLSLEEIQEGFPFLKIQSDNVADRANTRRSFNTRPQYVFYYVPTEFPSNSGGISDFHHSHGNPKPVPVSDKRYSLRDEINRSLQGKTVHSKELTRKTEPVNSRFDKKLIIPKTEGSMGFAGLLKENLQRHERYRKRYNDERDKEFESTTKTINSDNQFVYVPNKKFNDRDFSDKTHILQISETRAIPNRSYPRVPSRYVQPPMVEYENKKFWVKNKRKSKRPTVDSATNEERLKNHRNASQKKSKETSPVNKTHLKNHRPVYDREHDPEELTESSTNGKAERLHRRPKEDPKDTLTLSQDGDRVEFQIHGHEGPETYIFGYDTGDGKNRHFRLEERLRDGSVKGHYGYYDANGKLKMVEYKVRPIGGYVEKHHKSNDHESDQTSNTKM</sequence>
<evidence type="ECO:0000256" key="2">
    <source>
        <dbReference type="SAM" id="MobiDB-lite"/>
    </source>
</evidence>
<feature type="region of interest" description="Disordered" evidence="2">
    <location>
        <begin position="270"/>
        <end position="356"/>
    </location>
</feature>
<gene>
    <name evidence="5" type="primary">LOC107219782</name>
</gene>
<dbReference type="Proteomes" id="UP000829291">
    <property type="component" value="Chromosome 2"/>
</dbReference>
<evidence type="ECO:0000313" key="4">
    <source>
        <dbReference type="Proteomes" id="UP000829291"/>
    </source>
</evidence>
<keyword evidence="4" id="KW-1185">Reference proteome</keyword>
<dbReference type="AlphaFoldDB" id="A0A6J0BGL5"/>
<evidence type="ECO:0000256" key="3">
    <source>
        <dbReference type="SAM" id="SignalP"/>
    </source>
</evidence>
<keyword evidence="1" id="KW-0193">Cuticle</keyword>
<dbReference type="InParanoid" id="A0A6J0BGL5"/>
<dbReference type="GO" id="GO:0042302">
    <property type="term" value="F:structural constituent of cuticle"/>
    <property type="evidence" value="ECO:0007669"/>
    <property type="project" value="UniProtKB-UniRule"/>
</dbReference>
<dbReference type="PROSITE" id="PS51155">
    <property type="entry name" value="CHIT_BIND_RR_2"/>
    <property type="match status" value="1"/>
</dbReference>
<dbReference type="RefSeq" id="XP_015513601.2">
    <property type="nucleotide sequence ID" value="XM_015658115.2"/>
</dbReference>
<dbReference type="OrthoDB" id="6436078at2759"/>
<organism evidence="5">
    <name type="scientific">Neodiprion lecontei</name>
    <name type="common">Redheaded pine sawfly</name>
    <dbReference type="NCBI Taxonomy" id="441921"/>
    <lineage>
        <taxon>Eukaryota</taxon>
        <taxon>Metazoa</taxon>
        <taxon>Ecdysozoa</taxon>
        <taxon>Arthropoda</taxon>
        <taxon>Hexapoda</taxon>
        <taxon>Insecta</taxon>
        <taxon>Pterygota</taxon>
        <taxon>Neoptera</taxon>
        <taxon>Endopterygota</taxon>
        <taxon>Hymenoptera</taxon>
        <taxon>Tenthredinoidea</taxon>
        <taxon>Diprionidae</taxon>
        <taxon>Diprioninae</taxon>
        <taxon>Neodiprion</taxon>
    </lineage>
</organism>
<protein>
    <submittedName>
        <fullName evidence="5">Uncharacterized protein LOC107219782 isoform X1</fullName>
    </submittedName>
</protein>
<dbReference type="KEGG" id="nlo:107219782"/>
<evidence type="ECO:0000313" key="5">
    <source>
        <dbReference type="RefSeq" id="XP_015513601.2"/>
    </source>
</evidence>
<dbReference type="InterPro" id="IPR000618">
    <property type="entry name" value="Insect_cuticle"/>
</dbReference>
<proteinExistence type="predicted"/>